<dbReference type="AlphaFoldDB" id="A0A0P5WGA6"/>
<name>A0A0P5WGA6_9CRUS</name>
<reference evidence="1 2" key="1">
    <citation type="submission" date="2016-03" db="EMBL/GenBank/DDBJ databases">
        <title>EvidentialGene: Evidence-directed Construction of Genes on Genomes.</title>
        <authorList>
            <person name="Gilbert D.G."/>
            <person name="Choi J.-H."/>
            <person name="Mockaitis K."/>
            <person name="Colbourne J."/>
            <person name="Pfrender M."/>
        </authorList>
    </citation>
    <scope>NUCLEOTIDE SEQUENCE [LARGE SCALE GENOMIC DNA]</scope>
    <source>
        <strain evidence="1 2">Xinb3</strain>
        <tissue evidence="1">Complete organism</tissue>
    </source>
</reference>
<organism evidence="1 2">
    <name type="scientific">Daphnia magna</name>
    <dbReference type="NCBI Taxonomy" id="35525"/>
    <lineage>
        <taxon>Eukaryota</taxon>
        <taxon>Metazoa</taxon>
        <taxon>Ecdysozoa</taxon>
        <taxon>Arthropoda</taxon>
        <taxon>Crustacea</taxon>
        <taxon>Branchiopoda</taxon>
        <taxon>Diplostraca</taxon>
        <taxon>Cladocera</taxon>
        <taxon>Anomopoda</taxon>
        <taxon>Daphniidae</taxon>
        <taxon>Daphnia</taxon>
    </lineage>
</organism>
<keyword evidence="2" id="KW-1185">Reference proteome</keyword>
<dbReference type="EMBL" id="LRGB01000961">
    <property type="protein sequence ID" value="KZS14387.1"/>
    <property type="molecule type" value="Genomic_DNA"/>
</dbReference>
<dbReference type="Proteomes" id="UP000076858">
    <property type="component" value="Unassembled WGS sequence"/>
</dbReference>
<proteinExistence type="predicted"/>
<comment type="caution">
    <text evidence="1">The sequence shown here is derived from an EMBL/GenBank/DDBJ whole genome shotgun (WGS) entry which is preliminary data.</text>
</comment>
<accession>A0A0P5WGA6</accession>
<sequence>MVASVHFSRLLLSIFDEQEIRRPHPDPSSPSWFTMPEGSIFLHVKYIAYSLFVSLSTS</sequence>
<protein>
    <submittedName>
        <fullName evidence="1">Uncharacterized protein</fullName>
    </submittedName>
</protein>
<evidence type="ECO:0000313" key="2">
    <source>
        <dbReference type="Proteomes" id="UP000076858"/>
    </source>
</evidence>
<gene>
    <name evidence="1" type="ORF">APZ42_020273</name>
</gene>
<evidence type="ECO:0000313" key="1">
    <source>
        <dbReference type="EMBL" id="KZS14387.1"/>
    </source>
</evidence>